<sequence length="119" mass="12481">MHANEPFISSMISAAWASLILAGCMETGWAVGLKYSAGFSRLIPSVATVALMAGSFYFLSQSLKDLPLGTAYAVWTGIGALGTVMVGMAVFGESRDIARVMCLFLIVGGILGLKLVTLE</sequence>
<proteinExistence type="predicted"/>
<dbReference type="PANTHER" id="PTHR30561:SF0">
    <property type="entry name" value="GUANIDINIUM EXPORTER"/>
    <property type="match status" value="1"/>
</dbReference>
<feature type="transmembrane region" description="Helical" evidence="7">
    <location>
        <begin position="72"/>
        <end position="91"/>
    </location>
</feature>
<keyword evidence="3" id="KW-1003">Cell membrane</keyword>
<name>A0A0W8F1Y1_9ZZZZ</name>
<dbReference type="InterPro" id="IPR045324">
    <property type="entry name" value="Small_multidrug_res"/>
</dbReference>
<comment type="subcellular location">
    <subcellularLocation>
        <location evidence="1">Cell membrane</location>
        <topology evidence="1">Multi-pass membrane protein</topology>
    </subcellularLocation>
</comment>
<organism evidence="8">
    <name type="scientific">hydrocarbon metagenome</name>
    <dbReference type="NCBI Taxonomy" id="938273"/>
    <lineage>
        <taxon>unclassified sequences</taxon>
        <taxon>metagenomes</taxon>
        <taxon>ecological metagenomes</taxon>
    </lineage>
</organism>
<keyword evidence="2" id="KW-0813">Transport</keyword>
<dbReference type="SUPFAM" id="SSF103481">
    <property type="entry name" value="Multidrug resistance efflux transporter EmrE"/>
    <property type="match status" value="1"/>
</dbReference>
<evidence type="ECO:0000256" key="6">
    <source>
        <dbReference type="ARBA" id="ARBA00023136"/>
    </source>
</evidence>
<dbReference type="Gene3D" id="1.10.3730.20">
    <property type="match status" value="1"/>
</dbReference>
<keyword evidence="5 7" id="KW-1133">Transmembrane helix</keyword>
<dbReference type="EMBL" id="LNQE01001614">
    <property type="protein sequence ID" value="KUG14833.1"/>
    <property type="molecule type" value="Genomic_DNA"/>
</dbReference>
<evidence type="ECO:0000313" key="8">
    <source>
        <dbReference type="EMBL" id="KUG14833.1"/>
    </source>
</evidence>
<protein>
    <submittedName>
        <fullName evidence="8">Quaternary ammonium compound-resistance protein suge</fullName>
    </submittedName>
</protein>
<dbReference type="GO" id="GO:0005886">
    <property type="term" value="C:plasma membrane"/>
    <property type="evidence" value="ECO:0007669"/>
    <property type="project" value="UniProtKB-SubCell"/>
</dbReference>
<evidence type="ECO:0000256" key="5">
    <source>
        <dbReference type="ARBA" id="ARBA00022989"/>
    </source>
</evidence>
<evidence type="ECO:0000256" key="1">
    <source>
        <dbReference type="ARBA" id="ARBA00004651"/>
    </source>
</evidence>
<dbReference type="AlphaFoldDB" id="A0A0W8F1Y1"/>
<evidence type="ECO:0000256" key="2">
    <source>
        <dbReference type="ARBA" id="ARBA00022448"/>
    </source>
</evidence>
<evidence type="ECO:0000256" key="3">
    <source>
        <dbReference type="ARBA" id="ARBA00022475"/>
    </source>
</evidence>
<dbReference type="PANTHER" id="PTHR30561">
    <property type="entry name" value="SMR FAMILY PROTON-DEPENDENT DRUG EFFLUX TRANSPORTER SUGE"/>
    <property type="match status" value="1"/>
</dbReference>
<comment type="caution">
    <text evidence="8">The sequence shown here is derived from an EMBL/GenBank/DDBJ whole genome shotgun (WGS) entry which is preliminary data.</text>
</comment>
<accession>A0A0W8F1Y1</accession>
<dbReference type="GO" id="GO:0022857">
    <property type="term" value="F:transmembrane transporter activity"/>
    <property type="evidence" value="ECO:0007669"/>
    <property type="project" value="InterPro"/>
</dbReference>
<feature type="transmembrane region" description="Helical" evidence="7">
    <location>
        <begin position="97"/>
        <end position="116"/>
    </location>
</feature>
<keyword evidence="4 7" id="KW-0812">Transmembrane</keyword>
<dbReference type="Pfam" id="PF00893">
    <property type="entry name" value="Multi_Drug_Res"/>
    <property type="match status" value="1"/>
</dbReference>
<reference evidence="8" key="1">
    <citation type="journal article" date="2015" name="Proc. Natl. Acad. Sci. U.S.A.">
        <title>Networks of energetic and metabolic interactions define dynamics in microbial communities.</title>
        <authorList>
            <person name="Embree M."/>
            <person name="Liu J.K."/>
            <person name="Al-Bassam M.M."/>
            <person name="Zengler K."/>
        </authorList>
    </citation>
    <scope>NUCLEOTIDE SEQUENCE</scope>
</reference>
<dbReference type="InterPro" id="IPR037185">
    <property type="entry name" value="EmrE-like"/>
</dbReference>
<keyword evidence="6 7" id="KW-0472">Membrane</keyword>
<dbReference type="FunFam" id="1.10.3730.20:FF:000001">
    <property type="entry name" value="Quaternary ammonium compound resistance transporter SugE"/>
    <property type="match status" value="1"/>
</dbReference>
<evidence type="ECO:0000256" key="4">
    <source>
        <dbReference type="ARBA" id="ARBA00022692"/>
    </source>
</evidence>
<gene>
    <name evidence="8" type="ORF">ASZ90_015516</name>
</gene>
<dbReference type="InterPro" id="IPR000390">
    <property type="entry name" value="Small_drug/metabolite_transptr"/>
</dbReference>
<evidence type="ECO:0000256" key="7">
    <source>
        <dbReference type="SAM" id="Phobius"/>
    </source>
</evidence>
<feature type="transmembrane region" description="Helical" evidence="7">
    <location>
        <begin position="42"/>
        <end position="60"/>
    </location>
</feature>